<dbReference type="Pfam" id="PF08445">
    <property type="entry name" value="FR47"/>
    <property type="match status" value="1"/>
</dbReference>
<proteinExistence type="predicted"/>
<accession>A0A1M5QHI4</accession>
<dbReference type="AlphaFoldDB" id="A0A1M5QHI4"/>
<dbReference type="PANTHER" id="PTHR43420:SF3">
    <property type="entry name" value="N-ACETYLTRANSFERASE DOMAIN-CONTAINING PROTEIN"/>
    <property type="match status" value="1"/>
</dbReference>
<dbReference type="InterPro" id="IPR000182">
    <property type="entry name" value="GNAT_dom"/>
</dbReference>
<protein>
    <submittedName>
        <fullName evidence="4">Predicted acetyltransferase, GNAT family</fullName>
    </submittedName>
</protein>
<dbReference type="GO" id="GO:0016747">
    <property type="term" value="F:acyltransferase activity, transferring groups other than amino-acyl groups"/>
    <property type="evidence" value="ECO:0007669"/>
    <property type="project" value="InterPro"/>
</dbReference>
<evidence type="ECO:0000259" key="3">
    <source>
        <dbReference type="PROSITE" id="PS51186"/>
    </source>
</evidence>
<reference evidence="4 5" key="1">
    <citation type="submission" date="2016-11" db="EMBL/GenBank/DDBJ databases">
        <authorList>
            <person name="Jaros S."/>
            <person name="Januszkiewicz K."/>
            <person name="Wedrychowicz H."/>
        </authorList>
    </citation>
    <scope>NUCLEOTIDE SEQUENCE [LARGE SCALE GENOMIC DNA]</scope>
    <source>
        <strain evidence="4 5">GAS242</strain>
    </source>
</reference>
<dbReference type="PROSITE" id="PS51186">
    <property type="entry name" value="GNAT"/>
    <property type="match status" value="1"/>
</dbReference>
<dbReference type="SUPFAM" id="SSF55729">
    <property type="entry name" value="Acyl-CoA N-acyltransferases (Nat)"/>
    <property type="match status" value="1"/>
</dbReference>
<evidence type="ECO:0000313" key="4">
    <source>
        <dbReference type="EMBL" id="SHH13356.1"/>
    </source>
</evidence>
<feature type="domain" description="N-acetyltransferase" evidence="3">
    <location>
        <begin position="113"/>
        <end position="241"/>
    </location>
</feature>
<dbReference type="Gene3D" id="3.40.630.30">
    <property type="match status" value="1"/>
</dbReference>
<dbReference type="Proteomes" id="UP000190675">
    <property type="component" value="Chromosome I"/>
</dbReference>
<dbReference type="InterPro" id="IPR050680">
    <property type="entry name" value="YpeA/RimI_acetyltransf"/>
</dbReference>
<name>A0A1M5QHI4_9BRAD</name>
<evidence type="ECO:0000256" key="1">
    <source>
        <dbReference type="ARBA" id="ARBA00022679"/>
    </source>
</evidence>
<dbReference type="EMBL" id="LT670818">
    <property type="protein sequence ID" value="SHH13356.1"/>
    <property type="molecule type" value="Genomic_DNA"/>
</dbReference>
<organism evidence="4 5">
    <name type="scientific">Bradyrhizobium erythrophlei</name>
    <dbReference type="NCBI Taxonomy" id="1437360"/>
    <lineage>
        <taxon>Bacteria</taxon>
        <taxon>Pseudomonadati</taxon>
        <taxon>Pseudomonadota</taxon>
        <taxon>Alphaproteobacteria</taxon>
        <taxon>Hyphomicrobiales</taxon>
        <taxon>Nitrobacteraceae</taxon>
        <taxon>Bradyrhizobium</taxon>
    </lineage>
</organism>
<evidence type="ECO:0000256" key="2">
    <source>
        <dbReference type="ARBA" id="ARBA00023315"/>
    </source>
</evidence>
<keyword evidence="1 4" id="KW-0808">Transferase</keyword>
<dbReference type="InterPro" id="IPR013653">
    <property type="entry name" value="GCN5-like_dom"/>
</dbReference>
<dbReference type="InterPro" id="IPR016181">
    <property type="entry name" value="Acyl_CoA_acyltransferase"/>
</dbReference>
<dbReference type="CDD" id="cd04301">
    <property type="entry name" value="NAT_SF"/>
    <property type="match status" value="1"/>
</dbReference>
<dbReference type="PANTHER" id="PTHR43420">
    <property type="entry name" value="ACETYLTRANSFERASE"/>
    <property type="match status" value="1"/>
</dbReference>
<evidence type="ECO:0000313" key="5">
    <source>
        <dbReference type="Proteomes" id="UP000190675"/>
    </source>
</evidence>
<dbReference type="RefSeq" id="WP_244567616.1">
    <property type="nucleotide sequence ID" value="NZ_LT670818.1"/>
</dbReference>
<sequence>MDLQKAQRPMPASGISMHPLDHPVWHALTTRQAALAEGGALARRYPSDIAPFADMPEISAQNFAALAALMSPSDFVVLFTPDPVTVPAEFKTLLAKTGEQMIGMPAETSGRAADIVTLGADDVPAMMELTKLTNPGPFAARTRELGTFLGVKVGGRLVAMAGERMKPANFTEITAVCVHPDHRGRGYAQMLLGAVARQISARGEIPFLHVFSDNDSAIALYRRQGMEIRRRLYVTVLGRAD</sequence>
<gene>
    <name evidence="4" type="ORF">SAMN05444169_5934</name>
</gene>
<keyword evidence="2" id="KW-0012">Acyltransferase</keyword>